<keyword evidence="8" id="KW-0496">Mitochondrion</keyword>
<dbReference type="Gene3D" id="3.30.70.2740">
    <property type="match status" value="1"/>
</dbReference>
<dbReference type="Gene3D" id="1.10.45.10">
    <property type="entry name" value="Vanillyl-alcohol Oxidase, Chain A, domain 4"/>
    <property type="match status" value="1"/>
</dbReference>
<dbReference type="PROSITE" id="PS50157">
    <property type="entry name" value="ZINC_FINGER_C2H2_2"/>
    <property type="match status" value="1"/>
</dbReference>
<feature type="compositionally biased region" description="Basic and acidic residues" evidence="12">
    <location>
        <begin position="641"/>
        <end position="653"/>
    </location>
</feature>
<feature type="domain" description="FAD-binding PCMH-type" evidence="14">
    <location>
        <begin position="118"/>
        <end position="288"/>
    </location>
</feature>
<accession>A0A4R0RAN0</accession>
<proteinExistence type="inferred from homology"/>
<dbReference type="InterPro" id="IPR013087">
    <property type="entry name" value="Znf_C2H2_type"/>
</dbReference>
<evidence type="ECO:0000256" key="11">
    <source>
        <dbReference type="PROSITE-ProRule" id="PRU00042"/>
    </source>
</evidence>
<evidence type="ECO:0000256" key="3">
    <source>
        <dbReference type="ARBA" id="ARBA00008000"/>
    </source>
</evidence>
<keyword evidence="11" id="KW-0863">Zinc-finger</keyword>
<dbReference type="InterPro" id="IPR036318">
    <property type="entry name" value="FAD-bd_PCMH-like_sf"/>
</dbReference>
<keyword evidence="11" id="KW-0862">Zinc</keyword>
<dbReference type="FunFam" id="1.10.45.10:FF:000001">
    <property type="entry name" value="D-lactate dehydrogenase mitochondrial"/>
    <property type="match status" value="1"/>
</dbReference>
<organism evidence="15 16">
    <name type="scientific">Steccherinum ochraceum</name>
    <dbReference type="NCBI Taxonomy" id="92696"/>
    <lineage>
        <taxon>Eukaryota</taxon>
        <taxon>Fungi</taxon>
        <taxon>Dikarya</taxon>
        <taxon>Basidiomycota</taxon>
        <taxon>Agaricomycotina</taxon>
        <taxon>Agaricomycetes</taxon>
        <taxon>Polyporales</taxon>
        <taxon>Steccherinaceae</taxon>
        <taxon>Steccherinum</taxon>
    </lineage>
</organism>
<dbReference type="SUPFAM" id="SSF55103">
    <property type="entry name" value="FAD-linked oxidases, C-terminal domain"/>
    <property type="match status" value="1"/>
</dbReference>
<keyword evidence="4" id="KW-0285">Flavoprotein</keyword>
<keyword evidence="6" id="KW-0809">Transit peptide</keyword>
<evidence type="ECO:0000256" key="7">
    <source>
        <dbReference type="ARBA" id="ARBA00023002"/>
    </source>
</evidence>
<evidence type="ECO:0000256" key="1">
    <source>
        <dbReference type="ARBA" id="ARBA00001974"/>
    </source>
</evidence>
<dbReference type="SMART" id="SM00355">
    <property type="entry name" value="ZnF_C2H2"/>
    <property type="match status" value="3"/>
</dbReference>
<dbReference type="Gene3D" id="3.30.465.10">
    <property type="match status" value="1"/>
</dbReference>
<feature type="region of interest" description="Disordered" evidence="12">
    <location>
        <begin position="816"/>
        <end position="879"/>
    </location>
</feature>
<comment type="catalytic activity">
    <reaction evidence="10">
        <text>(R)-lactate + 2 Fe(III)-[cytochrome c] = 2 Fe(II)-[cytochrome c] + pyruvate + 2 H(+)</text>
        <dbReference type="Rhea" id="RHEA:13521"/>
        <dbReference type="Rhea" id="RHEA-COMP:10350"/>
        <dbReference type="Rhea" id="RHEA-COMP:14399"/>
        <dbReference type="ChEBI" id="CHEBI:15361"/>
        <dbReference type="ChEBI" id="CHEBI:15378"/>
        <dbReference type="ChEBI" id="CHEBI:16004"/>
        <dbReference type="ChEBI" id="CHEBI:29033"/>
        <dbReference type="ChEBI" id="CHEBI:29034"/>
        <dbReference type="EC" id="1.1.2.4"/>
    </reaction>
</comment>
<evidence type="ECO:0000256" key="5">
    <source>
        <dbReference type="ARBA" id="ARBA00022827"/>
    </source>
</evidence>
<dbReference type="Pfam" id="PF01565">
    <property type="entry name" value="FAD_binding_4"/>
    <property type="match status" value="1"/>
</dbReference>
<dbReference type="PROSITE" id="PS00028">
    <property type="entry name" value="ZINC_FINGER_C2H2_1"/>
    <property type="match status" value="2"/>
</dbReference>
<evidence type="ECO:0000256" key="4">
    <source>
        <dbReference type="ARBA" id="ARBA00022630"/>
    </source>
</evidence>
<dbReference type="GO" id="GO:0004458">
    <property type="term" value="F:D-lactate dehydrogenase (cytochrome) activity"/>
    <property type="evidence" value="ECO:0007669"/>
    <property type="project" value="UniProtKB-EC"/>
</dbReference>
<dbReference type="GO" id="GO:0071949">
    <property type="term" value="F:FAD binding"/>
    <property type="evidence" value="ECO:0007669"/>
    <property type="project" value="InterPro"/>
</dbReference>
<dbReference type="PROSITE" id="PS51387">
    <property type="entry name" value="FAD_PCMH"/>
    <property type="match status" value="1"/>
</dbReference>
<dbReference type="Pfam" id="PF02913">
    <property type="entry name" value="FAD-oxidase_C"/>
    <property type="match status" value="1"/>
</dbReference>
<sequence>MSRLSSSFKSLFSHESRAQRRQTLSFLLGGRVRMSHMTGVVPRSTSGMRGFMIGIGSSAAALAFVTIYKRTDLQVLRPLIESCPTFIRDDDLPPIGFELQASLPHLETLVGEELRQEYAERELTAAVRVKSTEDVVKVVEVARSRKIPLITTYHSDEEPQEVLAGAVLLDLSHMNKVLHIHEEDGDIICQAAALCEDVNRRLKDEGVHLVLPFDASRGTIGSMIESGYARGDTSWLLNITAVLPNGQVIKTQRRARKSAAGLDTTNLFLGTEGTLGIVTEVTLRLAPMVPSQIGIAQFDDAKSAVAAMTDLLHGPECSHIRWVKFVDDNAIRTFNSSQKTPLPARNTLLFRFEGSDPAIRHAAATTKSVLRKHTVGRATFAIPEPGVAEIWEQAARPIRLSADRRVRQTNVSVPVSHLPELLSQAKVYFENANIKAGWVGHLKDGNFRSTIYLDGDEDPAEVNAAIVGLVHRVLALDGSCTGENGVGPNTMDYLIEELGPGTVQLMRTIKAAVDPDNIMNPHKSFSSKKAYEVHLKSNRKHTAVYCPVQGCEFVHYGGRTSGFGMHFSTAHPGMRVSKDEWMTHWLESPKHVACSKGCTVAFESAHALSKHMQLVHGNLNDLAPGRIGIDTGDLTPGNGKHATEKDKNNDESSLRHVVGSGPYSYMCIACPARFMIKYDLQWHSLVKHPHLHKALVDVGGLPRCLFCKSTRKFKKHSDVQQHVLSQHCDVAPSLQVRPIDQTRVEIGTTAGEASVHAEIIKDEVTSSAVDANEVLVFESPSHAAKHETPISSPAMSAISLSSSFSDSIVFVSDYEPEFNESSGPEDHANGRKKNFPADAIPSNHDAHADLCSSSPETTLKVPTAGTTSEENTRHDQPSVKGLADVPRKVAQASLEQKTSPAPLLLLCGVRHDRSVEDAWLSIVREAHLYPA</sequence>
<comment type="cofactor">
    <cofactor evidence="1">
        <name>FAD</name>
        <dbReference type="ChEBI" id="CHEBI:57692"/>
    </cofactor>
</comment>
<dbReference type="OrthoDB" id="7786253at2759"/>
<dbReference type="EC" id="1.1.2.4" evidence="9"/>
<evidence type="ECO:0000256" key="9">
    <source>
        <dbReference type="ARBA" id="ARBA00038897"/>
    </source>
</evidence>
<comment type="similarity">
    <text evidence="3">Belongs to the FAD-binding oxidoreductase/transferase type 4 family.</text>
</comment>
<dbReference type="AlphaFoldDB" id="A0A4R0RAN0"/>
<evidence type="ECO:0000256" key="2">
    <source>
        <dbReference type="ARBA" id="ARBA00004173"/>
    </source>
</evidence>
<dbReference type="InterPro" id="IPR016171">
    <property type="entry name" value="Vanillyl_alc_oxidase_C-sub2"/>
</dbReference>
<evidence type="ECO:0000256" key="6">
    <source>
        <dbReference type="ARBA" id="ARBA00022946"/>
    </source>
</evidence>
<feature type="region of interest" description="Disordered" evidence="12">
    <location>
        <begin position="632"/>
        <end position="653"/>
    </location>
</feature>
<dbReference type="PANTHER" id="PTHR11748:SF111">
    <property type="entry name" value="D-LACTATE DEHYDROGENASE, MITOCHONDRIAL-RELATED"/>
    <property type="match status" value="1"/>
</dbReference>
<evidence type="ECO:0000259" key="13">
    <source>
        <dbReference type="PROSITE" id="PS50157"/>
    </source>
</evidence>
<dbReference type="GO" id="GO:0005739">
    <property type="term" value="C:mitochondrion"/>
    <property type="evidence" value="ECO:0007669"/>
    <property type="project" value="UniProtKB-SubCell"/>
</dbReference>
<dbReference type="Proteomes" id="UP000292702">
    <property type="component" value="Unassembled WGS sequence"/>
</dbReference>
<gene>
    <name evidence="15" type="ORF">EIP91_004870</name>
</gene>
<evidence type="ECO:0000256" key="12">
    <source>
        <dbReference type="SAM" id="MobiDB-lite"/>
    </source>
</evidence>
<dbReference type="GO" id="GO:1903457">
    <property type="term" value="P:lactate catabolic process"/>
    <property type="evidence" value="ECO:0007669"/>
    <property type="project" value="TreeGrafter"/>
</dbReference>
<dbReference type="InterPro" id="IPR016169">
    <property type="entry name" value="FAD-bd_PCMH_sub2"/>
</dbReference>
<dbReference type="InterPro" id="IPR016164">
    <property type="entry name" value="FAD-linked_Oxase-like_C"/>
</dbReference>
<evidence type="ECO:0000259" key="14">
    <source>
        <dbReference type="PROSITE" id="PS51387"/>
    </source>
</evidence>
<dbReference type="GO" id="GO:0008720">
    <property type="term" value="F:D-lactate dehydrogenase (NAD+) activity"/>
    <property type="evidence" value="ECO:0007669"/>
    <property type="project" value="TreeGrafter"/>
</dbReference>
<dbReference type="EMBL" id="RWJN01000270">
    <property type="protein sequence ID" value="TCD63856.1"/>
    <property type="molecule type" value="Genomic_DNA"/>
</dbReference>
<dbReference type="GO" id="GO:0008270">
    <property type="term" value="F:zinc ion binding"/>
    <property type="evidence" value="ECO:0007669"/>
    <property type="project" value="UniProtKB-KW"/>
</dbReference>
<protein>
    <recommendedName>
        <fullName evidence="9">D-lactate dehydrogenase (cytochrome)</fullName>
        <ecNumber evidence="9">1.1.2.4</ecNumber>
    </recommendedName>
</protein>
<evidence type="ECO:0000313" key="16">
    <source>
        <dbReference type="Proteomes" id="UP000292702"/>
    </source>
</evidence>
<dbReference type="InterPro" id="IPR004113">
    <property type="entry name" value="FAD-bd_oxidored_4_C"/>
</dbReference>
<evidence type="ECO:0000256" key="8">
    <source>
        <dbReference type="ARBA" id="ARBA00023128"/>
    </source>
</evidence>
<dbReference type="STRING" id="92696.A0A4R0RAN0"/>
<keyword evidence="11" id="KW-0479">Metal-binding</keyword>
<feature type="domain" description="C2H2-type" evidence="13">
    <location>
        <begin position="592"/>
        <end position="621"/>
    </location>
</feature>
<keyword evidence="16" id="KW-1185">Reference proteome</keyword>
<dbReference type="SUPFAM" id="SSF56176">
    <property type="entry name" value="FAD-binding/transporter-associated domain-like"/>
    <property type="match status" value="1"/>
</dbReference>
<dbReference type="InterPro" id="IPR016166">
    <property type="entry name" value="FAD-bd_PCMH"/>
</dbReference>
<evidence type="ECO:0000256" key="10">
    <source>
        <dbReference type="ARBA" id="ARBA00051436"/>
    </source>
</evidence>
<name>A0A4R0RAN0_9APHY</name>
<evidence type="ECO:0000313" key="15">
    <source>
        <dbReference type="EMBL" id="TCD63856.1"/>
    </source>
</evidence>
<comment type="caution">
    <text evidence="15">The sequence shown here is derived from an EMBL/GenBank/DDBJ whole genome shotgun (WGS) entry which is preliminary data.</text>
</comment>
<keyword evidence="7" id="KW-0560">Oxidoreductase</keyword>
<dbReference type="PANTHER" id="PTHR11748">
    <property type="entry name" value="D-LACTATE DEHYDROGENASE"/>
    <property type="match status" value="1"/>
</dbReference>
<keyword evidence="5" id="KW-0274">FAD</keyword>
<dbReference type="InterPro" id="IPR006094">
    <property type="entry name" value="Oxid_FAD_bind_N"/>
</dbReference>
<reference evidence="15 16" key="1">
    <citation type="submission" date="2018-11" db="EMBL/GenBank/DDBJ databases">
        <title>Genome assembly of Steccherinum ochraceum LE-BIN_3174, the white-rot fungus of the Steccherinaceae family (The Residual Polyporoid clade, Polyporales, Basidiomycota).</title>
        <authorList>
            <person name="Fedorova T.V."/>
            <person name="Glazunova O.A."/>
            <person name="Landesman E.O."/>
            <person name="Moiseenko K.V."/>
            <person name="Psurtseva N.V."/>
            <person name="Savinova O.S."/>
            <person name="Shakhova N.V."/>
            <person name="Tyazhelova T.V."/>
            <person name="Vasina D.V."/>
        </authorList>
    </citation>
    <scope>NUCLEOTIDE SEQUENCE [LARGE SCALE GENOMIC DNA]</scope>
    <source>
        <strain evidence="15 16">LE-BIN_3174</strain>
    </source>
</reference>
<comment type="subcellular location">
    <subcellularLocation>
        <location evidence="2">Mitochondrion</location>
    </subcellularLocation>
</comment>